<feature type="region of interest" description="Disordered" evidence="1">
    <location>
        <begin position="35"/>
        <end position="71"/>
    </location>
</feature>
<keyword evidence="2" id="KW-0732">Signal</keyword>
<dbReference type="AlphaFoldDB" id="A0AAV2SM07"/>
<evidence type="ECO:0000256" key="1">
    <source>
        <dbReference type="SAM" id="MobiDB-lite"/>
    </source>
</evidence>
<organism evidence="3 4">
    <name type="scientific">Meganyctiphanes norvegica</name>
    <name type="common">Northern krill</name>
    <name type="synonym">Thysanopoda norvegica</name>
    <dbReference type="NCBI Taxonomy" id="48144"/>
    <lineage>
        <taxon>Eukaryota</taxon>
        <taxon>Metazoa</taxon>
        <taxon>Ecdysozoa</taxon>
        <taxon>Arthropoda</taxon>
        <taxon>Crustacea</taxon>
        <taxon>Multicrustacea</taxon>
        <taxon>Malacostraca</taxon>
        <taxon>Eumalacostraca</taxon>
        <taxon>Eucarida</taxon>
        <taxon>Euphausiacea</taxon>
        <taxon>Euphausiidae</taxon>
        <taxon>Meganyctiphanes</taxon>
    </lineage>
</organism>
<evidence type="ECO:0000256" key="2">
    <source>
        <dbReference type="SAM" id="SignalP"/>
    </source>
</evidence>
<protein>
    <submittedName>
        <fullName evidence="3">Uncharacterized protein</fullName>
    </submittedName>
</protein>
<feature type="non-terminal residue" evidence="3">
    <location>
        <position position="1"/>
    </location>
</feature>
<keyword evidence="4" id="KW-1185">Reference proteome</keyword>
<proteinExistence type="predicted"/>
<evidence type="ECO:0000313" key="3">
    <source>
        <dbReference type="EMBL" id="CAL4220544.1"/>
    </source>
</evidence>
<comment type="caution">
    <text evidence="3">The sequence shown here is derived from an EMBL/GenBank/DDBJ whole genome shotgun (WGS) entry which is preliminary data.</text>
</comment>
<dbReference type="Proteomes" id="UP001497623">
    <property type="component" value="Unassembled WGS sequence"/>
</dbReference>
<feature type="chain" id="PRO_5043853308" evidence="2">
    <location>
        <begin position="20"/>
        <end position="115"/>
    </location>
</feature>
<accession>A0AAV2SM07</accession>
<sequence length="115" mass="12838">NLIWTGVVILLQVLQICRRIGRRHQHQWRRKWLMKKTNSPLQDPMDGAVTGIGTPPDTPGEAPETQVFTRSDTHRSCAINAASLPRSKIDLVFVTPAECSEFMLGQAVTKNVTSD</sequence>
<name>A0AAV2SM07_MEGNR</name>
<dbReference type="EMBL" id="CAXKWB010096197">
    <property type="protein sequence ID" value="CAL4220544.1"/>
    <property type="molecule type" value="Genomic_DNA"/>
</dbReference>
<feature type="signal peptide" evidence="2">
    <location>
        <begin position="1"/>
        <end position="19"/>
    </location>
</feature>
<reference evidence="3 4" key="1">
    <citation type="submission" date="2024-05" db="EMBL/GenBank/DDBJ databases">
        <authorList>
            <person name="Wallberg A."/>
        </authorList>
    </citation>
    <scope>NUCLEOTIDE SEQUENCE [LARGE SCALE GENOMIC DNA]</scope>
</reference>
<gene>
    <name evidence="3" type="ORF">MNOR_LOCUS39047</name>
</gene>
<evidence type="ECO:0000313" key="4">
    <source>
        <dbReference type="Proteomes" id="UP001497623"/>
    </source>
</evidence>